<dbReference type="InterPro" id="IPR023214">
    <property type="entry name" value="HAD_sf"/>
</dbReference>
<dbReference type="SUPFAM" id="SSF56784">
    <property type="entry name" value="HAD-like"/>
    <property type="match status" value="1"/>
</dbReference>
<keyword evidence="2" id="KW-1185">Reference proteome</keyword>
<accession>A0A317G3X8</accession>
<dbReference type="CDD" id="cd01427">
    <property type="entry name" value="HAD_like"/>
    <property type="match status" value="1"/>
</dbReference>
<dbReference type="InterPro" id="IPR041492">
    <property type="entry name" value="HAD_2"/>
</dbReference>
<evidence type="ECO:0000313" key="2">
    <source>
        <dbReference type="Proteomes" id="UP000245488"/>
    </source>
</evidence>
<organism evidence="1 2">
    <name type="scientific">Butyrivibrio fibrisolvens</name>
    <dbReference type="NCBI Taxonomy" id="831"/>
    <lineage>
        <taxon>Bacteria</taxon>
        <taxon>Bacillati</taxon>
        <taxon>Bacillota</taxon>
        <taxon>Clostridia</taxon>
        <taxon>Lachnospirales</taxon>
        <taxon>Lachnospiraceae</taxon>
        <taxon>Butyrivibrio</taxon>
    </lineage>
</organism>
<dbReference type="AlphaFoldDB" id="A0A317G3X8"/>
<dbReference type="InterPro" id="IPR036412">
    <property type="entry name" value="HAD-like_sf"/>
</dbReference>
<protein>
    <submittedName>
        <fullName evidence="1">Phosphoglycolate phosphatase</fullName>
    </submittedName>
</protein>
<proteinExistence type="predicted"/>
<evidence type="ECO:0000313" key="1">
    <source>
        <dbReference type="EMBL" id="PWT27841.1"/>
    </source>
</evidence>
<dbReference type="Gene3D" id="3.40.50.1000">
    <property type="entry name" value="HAD superfamily/HAD-like"/>
    <property type="match status" value="1"/>
</dbReference>
<dbReference type="PANTHER" id="PTHR43434:SF1">
    <property type="entry name" value="PHOSPHOGLYCOLATE PHOSPHATASE"/>
    <property type="match status" value="1"/>
</dbReference>
<sequence length="277" mass="31400">MSLFDSFTKKKDFIVCIDSDGCAMDTMNIKHFKCFGPCMIEEWGLEQWQDEILTSWNRVNLFTKTRGINRFKGLALALKEVNDRYKAIEGVDELVKWADEAPELSNRAVEAMIPNGQIFTKALNWSRAVNEGIEKLPKEEIKPFDGVKETLEEIHKSCDIAVVSSANPEAVKAEWERFGLLSYVDIVCTQDMGSKAYCIGEIAKKGYDKRNILMCGDAVGDMKAAQSNGVLYYPICVNKENKSWTKLRTESLSKFTDGSFDDGYQQSLIDEFMDNLK</sequence>
<gene>
    <name evidence="1" type="ORF">CPT75_12400</name>
</gene>
<comment type="caution">
    <text evidence="1">The sequence shown here is derived from an EMBL/GenBank/DDBJ whole genome shotgun (WGS) entry which is preliminary data.</text>
</comment>
<dbReference type="PANTHER" id="PTHR43434">
    <property type="entry name" value="PHOSPHOGLYCOLATE PHOSPHATASE"/>
    <property type="match status" value="1"/>
</dbReference>
<dbReference type="Pfam" id="PF13419">
    <property type="entry name" value="HAD_2"/>
    <property type="match status" value="1"/>
</dbReference>
<dbReference type="Proteomes" id="UP000245488">
    <property type="component" value="Chromosome"/>
</dbReference>
<dbReference type="EMBL" id="NXNG01000001">
    <property type="protein sequence ID" value="PWT27841.1"/>
    <property type="molecule type" value="Genomic_DNA"/>
</dbReference>
<dbReference type="RefSeq" id="WP_110073183.1">
    <property type="nucleotide sequence ID" value="NZ_CM009896.1"/>
</dbReference>
<dbReference type="GO" id="GO:0008967">
    <property type="term" value="F:phosphoglycolate phosphatase activity"/>
    <property type="evidence" value="ECO:0007669"/>
    <property type="project" value="TreeGrafter"/>
</dbReference>
<name>A0A317G3X8_BUTFI</name>
<dbReference type="InterPro" id="IPR050155">
    <property type="entry name" value="HAD-like_hydrolase_sf"/>
</dbReference>
<reference evidence="1 2" key="1">
    <citation type="submission" date="2017-09" db="EMBL/GenBank/DDBJ databases">
        <title>High-quality draft genome sequence of Butyrivibrio fibrisolvens INBov1, isolated from cow rumen.</title>
        <authorList>
            <person name="Rodriguez Hernaez J."/>
            <person name="Rivarola M."/>
            <person name="Paniego N."/>
            <person name="Cravero S."/>
            <person name="Ceron Cucchi M."/>
            <person name="Martinez M.C."/>
        </authorList>
    </citation>
    <scope>NUCLEOTIDE SEQUENCE [LARGE SCALE GENOMIC DNA]</scope>
    <source>
        <strain evidence="1 2">INBov1</strain>
    </source>
</reference>
<dbReference type="GO" id="GO:0006281">
    <property type="term" value="P:DNA repair"/>
    <property type="evidence" value="ECO:0007669"/>
    <property type="project" value="TreeGrafter"/>
</dbReference>